<name>A0ABV3FS72_9NOCA</name>
<evidence type="ECO:0000313" key="3">
    <source>
        <dbReference type="Proteomes" id="UP001551695"/>
    </source>
</evidence>
<dbReference type="EMBL" id="JBFAKC010000004">
    <property type="protein sequence ID" value="MEV0708277.1"/>
    <property type="molecule type" value="Genomic_DNA"/>
</dbReference>
<dbReference type="PANTHER" id="PTHR31299:SF0">
    <property type="entry name" value="ESTERASE, PUTATIVE (AFU_ORTHOLOGUE AFUA_1G05850)-RELATED"/>
    <property type="match status" value="1"/>
</dbReference>
<dbReference type="Gene3D" id="3.30.1870.10">
    <property type="entry name" value="EreA-like, domain 2"/>
    <property type="match status" value="1"/>
</dbReference>
<dbReference type="Gene3D" id="1.20.1440.30">
    <property type="entry name" value="Biosynthetic Protein domain"/>
    <property type="match status" value="1"/>
</dbReference>
<dbReference type="Proteomes" id="UP001551695">
    <property type="component" value="Unassembled WGS sequence"/>
</dbReference>
<dbReference type="InterPro" id="IPR029057">
    <property type="entry name" value="PRTase-like"/>
</dbReference>
<dbReference type="Gene3D" id="3.40.50.2020">
    <property type="match status" value="1"/>
</dbReference>
<dbReference type="InterPro" id="IPR000836">
    <property type="entry name" value="PRTase_dom"/>
</dbReference>
<dbReference type="PANTHER" id="PTHR31299">
    <property type="entry name" value="ESTERASE, PUTATIVE (AFU_ORTHOLOGUE AFUA_1G05850)-RELATED"/>
    <property type="match status" value="1"/>
</dbReference>
<dbReference type="InterPro" id="IPR007815">
    <property type="entry name" value="Emycin_Estase"/>
</dbReference>
<keyword evidence="3" id="KW-1185">Reference proteome</keyword>
<dbReference type="CDD" id="cd14728">
    <property type="entry name" value="Ere-like"/>
    <property type="match status" value="1"/>
</dbReference>
<dbReference type="RefSeq" id="WP_357782802.1">
    <property type="nucleotide sequence ID" value="NZ_JBFAKC010000004.1"/>
</dbReference>
<dbReference type="Pfam" id="PF05139">
    <property type="entry name" value="Erythro_esteras"/>
    <property type="match status" value="1"/>
</dbReference>
<protein>
    <submittedName>
        <fullName evidence="2">Erythromycin esterase family protein</fullName>
    </submittedName>
</protein>
<dbReference type="Pfam" id="PF00156">
    <property type="entry name" value="Pribosyltran"/>
    <property type="match status" value="1"/>
</dbReference>
<sequence>MNQVRVESDTPRTIFRDRHEAGRVLAGLLEHYRDDPDVLVLGLARGGVPVAWEVAAALDAPLDTLIVRKLGAPSNPEFAIGALAMGGRIVLNDDMIRGLHITAEQIRRIARVESEELYRREAAYRGDRGPLELAGRTVILVDDGLATGASMLAAVDAIRADQPKRIIVAVPAAPESTCRELGAGVDEVVCATMPSPFGSVGASFWDFTQVTDEQVRVLLSTRTTGTAVPPIDIAATIAAAAVEAPSGVPPTHVLEELIGDAQIVLIGESSHGTAEFYAARAAITRWLIENKGFTAVAAEADWPDAYRANRYVRGHGPDTTAEEALRGFERFPSWMWRNTVVRDFIAWLHDHNREQRSRDLPRTGFYGLDLYSMHRSMQQVIDYLDRVDPRAALRARDRYGCFDHISGDDGQAYGFAAAFGAGRSCETQAIEQLVELRDDLLAREDSDPADVDDRFDALRNAWTVRDAETYYRAMFGDRVSSWNLRDRHMAETLDALVEHLQPDEPGDRQARIVVWAHNSHVGDARATEMGAEDQLTLGQLVRQKYGAACRSIGFSTYAGSVTAAEEWGGPAKREGVRPALRSSMEELMHDTGMTEFVLRMDIPGDAIEIMRQPRLQRAIGVIYRPGTERQSHYYHARPADQFDALIHLDVTTAITPLEPTGQWIHDTIPETYPSGL</sequence>
<dbReference type="Gene3D" id="3.30.1310.20">
    <property type="entry name" value="PRTase-like"/>
    <property type="match status" value="1"/>
</dbReference>
<proteinExistence type="predicted"/>
<evidence type="ECO:0000313" key="2">
    <source>
        <dbReference type="EMBL" id="MEV0708277.1"/>
    </source>
</evidence>
<comment type="caution">
    <text evidence="2">The sequence shown here is derived from an EMBL/GenBank/DDBJ whole genome shotgun (WGS) entry which is preliminary data.</text>
</comment>
<dbReference type="Gene3D" id="3.40.1660.10">
    <property type="entry name" value="EreA-like (biosynthetic domain)"/>
    <property type="match status" value="1"/>
</dbReference>
<organism evidence="2 3">
    <name type="scientific">Nocardia aurea</name>
    <dbReference type="NCBI Taxonomy" id="2144174"/>
    <lineage>
        <taxon>Bacteria</taxon>
        <taxon>Bacillati</taxon>
        <taxon>Actinomycetota</taxon>
        <taxon>Actinomycetes</taxon>
        <taxon>Mycobacteriales</taxon>
        <taxon>Nocardiaceae</taxon>
        <taxon>Nocardia</taxon>
    </lineage>
</organism>
<gene>
    <name evidence="2" type="ORF">AB0I48_11980</name>
</gene>
<dbReference type="InterPro" id="IPR052036">
    <property type="entry name" value="Hydrolase/PRTase-associated"/>
</dbReference>
<dbReference type="CDD" id="cd06223">
    <property type="entry name" value="PRTases_typeI"/>
    <property type="match status" value="1"/>
</dbReference>
<feature type="domain" description="Phosphoribosyltransferase" evidence="1">
    <location>
        <begin position="22"/>
        <end position="188"/>
    </location>
</feature>
<reference evidence="2 3" key="1">
    <citation type="submission" date="2024-06" db="EMBL/GenBank/DDBJ databases">
        <title>The Natural Products Discovery Center: Release of the First 8490 Sequenced Strains for Exploring Actinobacteria Biosynthetic Diversity.</title>
        <authorList>
            <person name="Kalkreuter E."/>
            <person name="Kautsar S.A."/>
            <person name="Yang D."/>
            <person name="Bader C.D."/>
            <person name="Teijaro C.N."/>
            <person name="Fluegel L."/>
            <person name="Davis C.M."/>
            <person name="Simpson J.R."/>
            <person name="Lauterbach L."/>
            <person name="Steele A.D."/>
            <person name="Gui C."/>
            <person name="Meng S."/>
            <person name="Li G."/>
            <person name="Viehrig K."/>
            <person name="Ye F."/>
            <person name="Su P."/>
            <person name="Kiefer A.F."/>
            <person name="Nichols A."/>
            <person name="Cepeda A.J."/>
            <person name="Yan W."/>
            <person name="Fan B."/>
            <person name="Jiang Y."/>
            <person name="Adhikari A."/>
            <person name="Zheng C.-J."/>
            <person name="Schuster L."/>
            <person name="Cowan T.M."/>
            <person name="Smanski M.J."/>
            <person name="Chevrette M.G."/>
            <person name="De Carvalho L.P.S."/>
            <person name="Shen B."/>
        </authorList>
    </citation>
    <scope>NUCLEOTIDE SEQUENCE [LARGE SCALE GENOMIC DNA]</scope>
    <source>
        <strain evidence="2 3">NPDC050403</strain>
    </source>
</reference>
<dbReference type="SUPFAM" id="SSF159501">
    <property type="entry name" value="EreA/ChaN-like"/>
    <property type="match status" value="1"/>
</dbReference>
<evidence type="ECO:0000259" key="1">
    <source>
        <dbReference type="Pfam" id="PF00156"/>
    </source>
</evidence>
<accession>A0ABV3FS72</accession>
<dbReference type="SUPFAM" id="SSF53271">
    <property type="entry name" value="PRTase-like"/>
    <property type="match status" value="1"/>
</dbReference>